<proteinExistence type="inferred from homology"/>
<dbReference type="Gene3D" id="3.30.230.10">
    <property type="match status" value="1"/>
</dbReference>
<sequence length="505" mass="55240">MFARIFGAAVLGLHGRLITVEADIANGLPAFDIVGMATVAVKESKERVRAAVKNSGFEFPMRRITVNLAPADMKKEGAGLDLPIAVALMVSSGQIKPEACESCLFMGELSLDGRVRQTAGVLSMVLAAAESGFKKVFVSPENTGEALLCGSIDVYAVATFSDLVEHLQGLAPLTAAKPGKNNETLPHYDVDFSEVQGQFIAKRALEIAAAGGHNLLMVGPPGAGKSMLAKRIPTILPPMNLKESLEVTKIYSVAGLFHRENRLMERPFRSPHHTVSAAGLIGGGSVPKPGEVTLSHNGVLFLDELPEFSRSVLEVLRQPLEDGKVNLVRVNAALSYPAGFMLIAAMNPCPCGYLHDKDHICACTSGEIRRYVRKISGPLLDRIDLHITVERPKYEELTSAVKQESSAVIRERVLSACKRQEKRLEPYRIYRNGNMGHQEIRETCRITPDGKRLLEEVFRKLKLSPRGYDRLIKVARTVADLDGAEDIGERHIAETVSYRNTLQRM</sequence>
<dbReference type="Gene3D" id="3.40.50.300">
    <property type="entry name" value="P-loop containing nucleotide triphosphate hydrolases"/>
    <property type="match status" value="1"/>
</dbReference>
<dbReference type="SUPFAM" id="SSF52540">
    <property type="entry name" value="P-loop containing nucleoside triphosphate hydrolases"/>
    <property type="match status" value="1"/>
</dbReference>
<dbReference type="GO" id="GO:0005524">
    <property type="term" value="F:ATP binding"/>
    <property type="evidence" value="ECO:0007669"/>
    <property type="project" value="InterPro"/>
</dbReference>
<dbReference type="OrthoDB" id="9813147at2"/>
<accession>G9YFL5</accession>
<protein>
    <submittedName>
        <fullName evidence="3">Mg chelatase-like protein</fullName>
    </submittedName>
</protein>
<gene>
    <name evidence="3" type="ORF">HMPREF0080_00427</name>
</gene>
<dbReference type="InterPro" id="IPR020568">
    <property type="entry name" value="Ribosomal_Su5_D2-typ_SF"/>
</dbReference>
<dbReference type="Proteomes" id="UP000005481">
    <property type="component" value="Unassembled WGS sequence"/>
</dbReference>
<evidence type="ECO:0000259" key="2">
    <source>
        <dbReference type="SMART" id="SM00382"/>
    </source>
</evidence>
<name>G9YFL5_9FIRM</name>
<dbReference type="eggNOG" id="COG0606">
    <property type="taxonomic scope" value="Bacteria"/>
</dbReference>
<dbReference type="Pfam" id="PF13335">
    <property type="entry name" value="Mg_chelatase_C"/>
    <property type="match status" value="1"/>
</dbReference>
<keyword evidence="4" id="KW-1185">Reference proteome</keyword>
<dbReference type="InterPro" id="IPR003593">
    <property type="entry name" value="AAA+_ATPase"/>
</dbReference>
<dbReference type="SUPFAM" id="SSF54211">
    <property type="entry name" value="Ribosomal protein S5 domain 2-like"/>
    <property type="match status" value="1"/>
</dbReference>
<evidence type="ECO:0000256" key="1">
    <source>
        <dbReference type="ARBA" id="ARBA00006354"/>
    </source>
</evidence>
<dbReference type="EMBL" id="AGCJ01000013">
    <property type="protein sequence ID" value="EHM43029.1"/>
    <property type="molecule type" value="Genomic_DNA"/>
</dbReference>
<dbReference type="InterPro" id="IPR027417">
    <property type="entry name" value="P-loop_NTPase"/>
</dbReference>
<dbReference type="AlphaFoldDB" id="G9YFL5"/>
<dbReference type="RefSeq" id="WP_006789411.1">
    <property type="nucleotide sequence ID" value="NZ_JH417570.1"/>
</dbReference>
<dbReference type="InterPro" id="IPR004482">
    <property type="entry name" value="Mg_chelat-rel"/>
</dbReference>
<evidence type="ECO:0000313" key="3">
    <source>
        <dbReference type="EMBL" id="EHM43029.1"/>
    </source>
</evidence>
<dbReference type="NCBIfam" id="TIGR00368">
    <property type="entry name" value="YifB family Mg chelatase-like AAA ATPase"/>
    <property type="match status" value="1"/>
</dbReference>
<dbReference type="Pfam" id="PF13541">
    <property type="entry name" value="ChlI"/>
    <property type="match status" value="1"/>
</dbReference>
<dbReference type="PATRIC" id="fig|861450.3.peg.410"/>
<reference evidence="3 4" key="1">
    <citation type="submission" date="2011-08" db="EMBL/GenBank/DDBJ databases">
        <authorList>
            <person name="Weinstock G."/>
            <person name="Sodergren E."/>
            <person name="Clifton S."/>
            <person name="Fulton L."/>
            <person name="Fulton B."/>
            <person name="Courtney L."/>
            <person name="Fronick C."/>
            <person name="Harrison M."/>
            <person name="Strong C."/>
            <person name="Farmer C."/>
            <person name="Delahaunty K."/>
            <person name="Markovic C."/>
            <person name="Hall O."/>
            <person name="Minx P."/>
            <person name="Tomlinson C."/>
            <person name="Mitreva M."/>
            <person name="Hou S."/>
            <person name="Chen J."/>
            <person name="Wollam A."/>
            <person name="Pepin K.H."/>
            <person name="Johnson M."/>
            <person name="Bhonagiri V."/>
            <person name="Zhang X."/>
            <person name="Suruliraj S."/>
            <person name="Warren W."/>
            <person name="Chinwalla A."/>
            <person name="Mardis E.R."/>
            <person name="Wilson R.K."/>
        </authorList>
    </citation>
    <scope>NUCLEOTIDE SEQUENCE [LARGE SCALE GENOMIC DNA]</scope>
    <source>
        <strain evidence="3 4">F0357</strain>
    </source>
</reference>
<feature type="domain" description="AAA+ ATPase" evidence="2">
    <location>
        <begin position="211"/>
        <end position="393"/>
    </location>
</feature>
<comment type="caution">
    <text evidence="3">The sequence shown here is derived from an EMBL/GenBank/DDBJ whole genome shotgun (WGS) entry which is preliminary data.</text>
</comment>
<evidence type="ECO:0000313" key="4">
    <source>
        <dbReference type="Proteomes" id="UP000005481"/>
    </source>
</evidence>
<dbReference type="HOGENOM" id="CLU_026145_1_1_9"/>
<dbReference type="PANTHER" id="PTHR32039:SF7">
    <property type="entry name" value="COMPETENCE PROTEIN COMM"/>
    <property type="match status" value="1"/>
</dbReference>
<dbReference type="InterPro" id="IPR014721">
    <property type="entry name" value="Ribsml_uS5_D2-typ_fold_subgr"/>
</dbReference>
<dbReference type="InterPro" id="IPR045006">
    <property type="entry name" value="CHLI-like"/>
</dbReference>
<dbReference type="PANTHER" id="PTHR32039">
    <property type="entry name" value="MAGNESIUM-CHELATASE SUBUNIT CHLI"/>
    <property type="match status" value="1"/>
</dbReference>
<dbReference type="InterPro" id="IPR025158">
    <property type="entry name" value="Mg_chelat-rel_C"/>
</dbReference>
<dbReference type="SMART" id="SM00382">
    <property type="entry name" value="AAA"/>
    <property type="match status" value="1"/>
</dbReference>
<dbReference type="STRING" id="861450.HMPREF0080_00427"/>
<dbReference type="InterPro" id="IPR000523">
    <property type="entry name" value="Mg_chelatse_chII-like_cat_dom"/>
</dbReference>
<comment type="similarity">
    <text evidence="1">Belongs to the Mg-chelatase subunits D/I family. ComM subfamily.</text>
</comment>
<organism evidence="3 4">
    <name type="scientific">Anaeroglobus geminatus F0357</name>
    <dbReference type="NCBI Taxonomy" id="861450"/>
    <lineage>
        <taxon>Bacteria</taxon>
        <taxon>Bacillati</taxon>
        <taxon>Bacillota</taxon>
        <taxon>Negativicutes</taxon>
        <taxon>Veillonellales</taxon>
        <taxon>Veillonellaceae</taxon>
        <taxon>Anaeroglobus</taxon>
    </lineage>
</organism>
<dbReference type="Pfam" id="PF01078">
    <property type="entry name" value="Mg_chelatase"/>
    <property type="match status" value="1"/>
</dbReference>